<keyword evidence="11" id="KW-1185">Reference proteome</keyword>
<dbReference type="GO" id="GO:0006865">
    <property type="term" value="P:amino acid transport"/>
    <property type="evidence" value="ECO:0007669"/>
    <property type="project" value="UniProtKB-KW"/>
</dbReference>
<dbReference type="CDD" id="cd06261">
    <property type="entry name" value="TM_PBP2"/>
    <property type="match status" value="1"/>
</dbReference>
<dbReference type="InterPro" id="IPR000515">
    <property type="entry name" value="MetI-like"/>
</dbReference>
<evidence type="ECO:0000256" key="6">
    <source>
        <dbReference type="ARBA" id="ARBA00022989"/>
    </source>
</evidence>
<keyword evidence="4 8" id="KW-0812">Transmembrane</keyword>
<dbReference type="AlphaFoldDB" id="A0A1Y6K2G4"/>
<dbReference type="Gene3D" id="1.10.3720.10">
    <property type="entry name" value="MetI-like"/>
    <property type="match status" value="1"/>
</dbReference>
<dbReference type="GO" id="GO:0043190">
    <property type="term" value="C:ATP-binding cassette (ABC) transporter complex"/>
    <property type="evidence" value="ECO:0007669"/>
    <property type="project" value="InterPro"/>
</dbReference>
<gene>
    <name evidence="10" type="primary">yecS</name>
    <name evidence="10" type="ORF">CFX1CAM_0759</name>
</gene>
<dbReference type="PROSITE" id="PS50928">
    <property type="entry name" value="ABC_TM1"/>
    <property type="match status" value="1"/>
</dbReference>
<keyword evidence="5" id="KW-0029">Amino-acid transport</keyword>
<keyword evidence="7 8" id="KW-0472">Membrane</keyword>
<feature type="transmembrane region" description="Helical" evidence="8">
    <location>
        <begin position="54"/>
        <end position="78"/>
    </location>
</feature>
<evidence type="ECO:0000256" key="7">
    <source>
        <dbReference type="ARBA" id="ARBA00023136"/>
    </source>
</evidence>
<dbReference type="InterPro" id="IPR043429">
    <property type="entry name" value="ArtM/GltK/GlnP/TcyL/YhdX-like"/>
</dbReference>
<dbReference type="Pfam" id="PF00528">
    <property type="entry name" value="BPD_transp_1"/>
    <property type="match status" value="1"/>
</dbReference>
<evidence type="ECO:0000256" key="2">
    <source>
        <dbReference type="ARBA" id="ARBA00022448"/>
    </source>
</evidence>
<feature type="transmembrane region" description="Helical" evidence="8">
    <location>
        <begin position="186"/>
        <end position="207"/>
    </location>
</feature>
<keyword evidence="3" id="KW-1003">Cell membrane</keyword>
<evidence type="ECO:0000256" key="4">
    <source>
        <dbReference type="ARBA" id="ARBA00022692"/>
    </source>
</evidence>
<comment type="subcellular location">
    <subcellularLocation>
        <location evidence="1 8">Cell membrane</location>
        <topology evidence="1 8">Multi-pass membrane protein</topology>
    </subcellularLocation>
</comment>
<dbReference type="NCBIfam" id="TIGR01726">
    <property type="entry name" value="HEQRo_perm_3TM"/>
    <property type="match status" value="1"/>
</dbReference>
<name>A0A1Y6K2G4_9CHLR</name>
<evidence type="ECO:0000313" key="11">
    <source>
        <dbReference type="Proteomes" id="UP000195514"/>
    </source>
</evidence>
<dbReference type="GO" id="GO:0022857">
    <property type="term" value="F:transmembrane transporter activity"/>
    <property type="evidence" value="ECO:0007669"/>
    <property type="project" value="InterPro"/>
</dbReference>
<dbReference type="EMBL" id="LT859958">
    <property type="protein sequence ID" value="SMX53824.1"/>
    <property type="molecule type" value="Genomic_DNA"/>
</dbReference>
<dbReference type="RefSeq" id="WP_087861739.1">
    <property type="nucleotide sequence ID" value="NZ_LT859958.1"/>
</dbReference>
<sequence>MGDTFTILRRFLPEFLKGTAVTLELTAVGLALGFILGLILALMRTYGPRWQRAIAVGFIEFFRGTPLLVQLFLIYYGLPSLGLTLDQKTSAYLALGLNSAAYQAEYLRGAIQSIGDSQMTAGRSIGLTRWQTIWHIILPQALRLVIPAWSNEPISLLKTTAVVFLIAVQDLMARGKRAATITYNPIGSYLAIAMIYLVFVFVVNALLKWLERKTRIPGFDMETKRP</sequence>
<feature type="transmembrane region" description="Helical" evidence="8">
    <location>
        <begin position="20"/>
        <end position="42"/>
    </location>
</feature>
<dbReference type="PANTHER" id="PTHR30614">
    <property type="entry name" value="MEMBRANE COMPONENT OF AMINO ACID ABC TRANSPORTER"/>
    <property type="match status" value="1"/>
</dbReference>
<evidence type="ECO:0000256" key="3">
    <source>
        <dbReference type="ARBA" id="ARBA00022475"/>
    </source>
</evidence>
<protein>
    <submittedName>
        <fullName evidence="10">Putative transporter subunit: permease component of ABC superfamily transporter</fullName>
    </submittedName>
</protein>
<feature type="domain" description="ABC transmembrane type-1" evidence="9">
    <location>
        <begin position="19"/>
        <end position="207"/>
    </location>
</feature>
<dbReference type="PANTHER" id="PTHR30614:SF0">
    <property type="entry name" value="L-CYSTINE TRANSPORT SYSTEM PERMEASE PROTEIN TCYL"/>
    <property type="match status" value="1"/>
</dbReference>
<evidence type="ECO:0000313" key="10">
    <source>
        <dbReference type="EMBL" id="SMX53824.1"/>
    </source>
</evidence>
<dbReference type="InterPro" id="IPR010065">
    <property type="entry name" value="AA_ABC_transptr_permease_3TM"/>
</dbReference>
<dbReference type="Proteomes" id="UP000195514">
    <property type="component" value="Chromosome I"/>
</dbReference>
<dbReference type="SUPFAM" id="SSF161098">
    <property type="entry name" value="MetI-like"/>
    <property type="match status" value="1"/>
</dbReference>
<organism evidence="10 11">
    <name type="scientific">Candidatus Brevifilum fermentans</name>
    <dbReference type="NCBI Taxonomy" id="1986204"/>
    <lineage>
        <taxon>Bacteria</taxon>
        <taxon>Bacillati</taxon>
        <taxon>Chloroflexota</taxon>
        <taxon>Anaerolineae</taxon>
        <taxon>Anaerolineales</taxon>
        <taxon>Anaerolineaceae</taxon>
        <taxon>Candidatus Brevifilum</taxon>
    </lineage>
</organism>
<evidence type="ECO:0000256" key="1">
    <source>
        <dbReference type="ARBA" id="ARBA00004651"/>
    </source>
</evidence>
<keyword evidence="2 8" id="KW-0813">Transport</keyword>
<evidence type="ECO:0000256" key="8">
    <source>
        <dbReference type="RuleBase" id="RU363032"/>
    </source>
</evidence>
<evidence type="ECO:0000256" key="5">
    <source>
        <dbReference type="ARBA" id="ARBA00022970"/>
    </source>
</evidence>
<comment type="similarity">
    <text evidence="8">Belongs to the binding-protein-dependent transport system permease family.</text>
</comment>
<dbReference type="KEGG" id="abat:CFX1CAM_0759"/>
<reference evidence="11" key="1">
    <citation type="submission" date="2017-05" db="EMBL/GenBank/DDBJ databases">
        <authorList>
            <person name="Kirkegaard R."/>
            <person name="Mcilroy J S."/>
        </authorList>
    </citation>
    <scope>NUCLEOTIDE SEQUENCE [LARGE SCALE GENOMIC DNA]</scope>
</reference>
<evidence type="ECO:0000259" key="9">
    <source>
        <dbReference type="PROSITE" id="PS50928"/>
    </source>
</evidence>
<proteinExistence type="inferred from homology"/>
<dbReference type="InterPro" id="IPR035906">
    <property type="entry name" value="MetI-like_sf"/>
</dbReference>
<dbReference type="OrthoDB" id="9787841at2"/>
<accession>A0A1Y6K2G4</accession>
<keyword evidence="6 8" id="KW-1133">Transmembrane helix</keyword>